<keyword evidence="2 5" id="KW-0479">Metal-binding</keyword>
<evidence type="ECO:0000256" key="4">
    <source>
        <dbReference type="ARBA" id="ARBA00023004"/>
    </source>
</evidence>
<reference evidence="8 9" key="1">
    <citation type="journal article" date="2017" name="Nature">
        <title>The Apostasia genome and the evolution of orchids.</title>
        <authorList>
            <person name="Zhang G.Q."/>
            <person name="Liu K.W."/>
            <person name="Li Z."/>
            <person name="Lohaus R."/>
            <person name="Hsiao Y.Y."/>
            <person name="Niu S.C."/>
            <person name="Wang J.Y."/>
            <person name="Lin Y.C."/>
            <person name="Xu Q."/>
            <person name="Chen L.J."/>
            <person name="Yoshida K."/>
            <person name="Fujiwara S."/>
            <person name="Wang Z.W."/>
            <person name="Zhang Y.Q."/>
            <person name="Mitsuda N."/>
            <person name="Wang M."/>
            <person name="Liu G.H."/>
            <person name="Pecoraro L."/>
            <person name="Huang H.X."/>
            <person name="Xiao X.J."/>
            <person name="Lin M."/>
            <person name="Wu X.Y."/>
            <person name="Wu W.L."/>
            <person name="Chen Y.Y."/>
            <person name="Chang S.B."/>
            <person name="Sakamoto S."/>
            <person name="Ohme-Takagi M."/>
            <person name="Yagi M."/>
            <person name="Zeng S.J."/>
            <person name="Shen C.Y."/>
            <person name="Yeh C.M."/>
            <person name="Luo Y.B."/>
            <person name="Tsai W.C."/>
            <person name="Van de Peer Y."/>
            <person name="Liu Z.J."/>
        </authorList>
    </citation>
    <scope>NUCLEOTIDE SEQUENCE [LARGE SCALE GENOMIC DNA]</scope>
    <source>
        <strain evidence="9">cv. Shenzhen</strain>
        <tissue evidence="8">Stem</tissue>
    </source>
</reference>
<organism evidence="8 9">
    <name type="scientific">Apostasia shenzhenica</name>
    <dbReference type="NCBI Taxonomy" id="1088818"/>
    <lineage>
        <taxon>Eukaryota</taxon>
        <taxon>Viridiplantae</taxon>
        <taxon>Streptophyta</taxon>
        <taxon>Embryophyta</taxon>
        <taxon>Tracheophyta</taxon>
        <taxon>Spermatophyta</taxon>
        <taxon>Magnoliopsida</taxon>
        <taxon>Liliopsida</taxon>
        <taxon>Asparagales</taxon>
        <taxon>Orchidaceae</taxon>
        <taxon>Apostasioideae</taxon>
        <taxon>Apostasia</taxon>
    </lineage>
</organism>
<evidence type="ECO:0000256" key="6">
    <source>
        <dbReference type="SAM" id="MobiDB-lite"/>
    </source>
</evidence>
<dbReference type="Proteomes" id="UP000236161">
    <property type="component" value="Unassembled WGS sequence"/>
</dbReference>
<name>A0A2I0B0L4_9ASPA</name>
<dbReference type="InterPro" id="IPR050295">
    <property type="entry name" value="Plant_2OG-oxidoreductases"/>
</dbReference>
<keyword evidence="9" id="KW-1185">Reference proteome</keyword>
<dbReference type="OrthoDB" id="288590at2759"/>
<dbReference type="GO" id="GO:0016491">
    <property type="term" value="F:oxidoreductase activity"/>
    <property type="evidence" value="ECO:0007669"/>
    <property type="project" value="UniProtKB-KW"/>
</dbReference>
<dbReference type="Gene3D" id="2.60.120.330">
    <property type="entry name" value="B-lactam Antibiotic, Isopenicillin N Synthase, Chain"/>
    <property type="match status" value="1"/>
</dbReference>
<dbReference type="EC" id="1.14.11.23" evidence="8"/>
<sequence>MAVSEAAGRKQVQEIASHSGEPPARFVLKDQDRSIGTAPLVAPVPTVNLSRLFLPDGDDEVDRLRSALLSWGLFQATTDEMTSSFIDEVRILAKMFFDLPREEKLKYRNITDKGEFKLEGYGNDRVATEDQILDWNDRLYLLVHPESDRNLELWPDNPSSFRTILHEFTTKLKKIGDCFLRAMAKLLELEENYFTDQFGEDTSMYVRFNYYPSCPRPDIVFGIKPHSDGSAFTILLLDGDVDGLQVLRDGEWFTVPSVPNTLLVNLGDQLEIMSNGIFKSPVHRVVTNSQKERISIAMFFSKSPQKYIEPAGILVDEARPKLYKKFKVEDYLKALFETFAQGKRAIDFARI</sequence>
<evidence type="ECO:0000256" key="5">
    <source>
        <dbReference type="RuleBase" id="RU003682"/>
    </source>
</evidence>
<dbReference type="InterPro" id="IPR005123">
    <property type="entry name" value="Oxoglu/Fe-dep_dioxygenase_dom"/>
</dbReference>
<dbReference type="InterPro" id="IPR044861">
    <property type="entry name" value="IPNS-like_FE2OG_OXY"/>
</dbReference>
<evidence type="ECO:0000259" key="7">
    <source>
        <dbReference type="PROSITE" id="PS51471"/>
    </source>
</evidence>
<dbReference type="GO" id="GO:0046872">
    <property type="term" value="F:metal ion binding"/>
    <property type="evidence" value="ECO:0007669"/>
    <property type="project" value="UniProtKB-KW"/>
</dbReference>
<comment type="similarity">
    <text evidence="1 5">Belongs to the iron/ascorbate-dependent oxidoreductase family.</text>
</comment>
<dbReference type="Pfam" id="PF03171">
    <property type="entry name" value="2OG-FeII_Oxy"/>
    <property type="match status" value="1"/>
</dbReference>
<dbReference type="AlphaFoldDB" id="A0A2I0B0L4"/>
<keyword evidence="3 5" id="KW-0560">Oxidoreductase</keyword>
<dbReference type="EMBL" id="KZ451932">
    <property type="protein sequence ID" value="PKA61328.1"/>
    <property type="molecule type" value="Genomic_DNA"/>
</dbReference>
<evidence type="ECO:0000313" key="8">
    <source>
        <dbReference type="EMBL" id="PKA61328.1"/>
    </source>
</evidence>
<protein>
    <submittedName>
        <fullName evidence="8">Protein SRG1</fullName>
        <ecNumber evidence="8">1.14.11.23</ecNumber>
    </submittedName>
</protein>
<evidence type="ECO:0000256" key="3">
    <source>
        <dbReference type="ARBA" id="ARBA00023002"/>
    </source>
</evidence>
<dbReference type="InterPro" id="IPR027443">
    <property type="entry name" value="IPNS-like_sf"/>
</dbReference>
<dbReference type="SUPFAM" id="SSF51197">
    <property type="entry name" value="Clavaminate synthase-like"/>
    <property type="match status" value="1"/>
</dbReference>
<feature type="domain" description="Fe2OG dioxygenase" evidence="7">
    <location>
        <begin position="202"/>
        <end position="302"/>
    </location>
</feature>
<evidence type="ECO:0000313" key="9">
    <source>
        <dbReference type="Proteomes" id="UP000236161"/>
    </source>
</evidence>
<gene>
    <name evidence="8" type="primary">SRG1</name>
    <name evidence="8" type="ORF">AXF42_Ash006225</name>
</gene>
<evidence type="ECO:0000256" key="1">
    <source>
        <dbReference type="ARBA" id="ARBA00008056"/>
    </source>
</evidence>
<dbReference type="PANTHER" id="PTHR47991">
    <property type="entry name" value="OXOGLUTARATE/IRON-DEPENDENT DIOXYGENASE"/>
    <property type="match status" value="1"/>
</dbReference>
<keyword evidence="4 5" id="KW-0408">Iron</keyword>
<feature type="region of interest" description="Disordered" evidence="6">
    <location>
        <begin position="1"/>
        <end position="23"/>
    </location>
</feature>
<dbReference type="STRING" id="1088818.A0A2I0B0L4"/>
<dbReference type="FunFam" id="2.60.120.330:FF:000018">
    <property type="entry name" value="2-oxoglutarate (2OG) and Fe(II)-dependent oxygenase superfamily protein"/>
    <property type="match status" value="1"/>
</dbReference>
<evidence type="ECO:0000256" key="2">
    <source>
        <dbReference type="ARBA" id="ARBA00022723"/>
    </source>
</evidence>
<dbReference type="Pfam" id="PF14226">
    <property type="entry name" value="DIOX_N"/>
    <property type="match status" value="1"/>
</dbReference>
<accession>A0A2I0B0L4</accession>
<proteinExistence type="inferred from homology"/>
<dbReference type="PROSITE" id="PS51471">
    <property type="entry name" value="FE2OG_OXY"/>
    <property type="match status" value="1"/>
</dbReference>
<dbReference type="InterPro" id="IPR026992">
    <property type="entry name" value="DIOX_N"/>
</dbReference>